<reference evidence="1 2" key="1">
    <citation type="submission" date="2019-06" db="EMBL/GenBank/DDBJ databases">
        <title>Genomics analysis of Aphanomyces spp. identifies a new class of oomycete effector associated with host adaptation.</title>
        <authorList>
            <person name="Gaulin E."/>
        </authorList>
    </citation>
    <scope>NUCLEOTIDE SEQUENCE [LARGE SCALE GENOMIC DNA]</scope>
    <source>
        <strain evidence="1 2">E</strain>
    </source>
</reference>
<evidence type="ECO:0000313" key="2">
    <source>
        <dbReference type="Proteomes" id="UP000469452"/>
    </source>
</evidence>
<evidence type="ECO:0000313" key="1">
    <source>
        <dbReference type="EMBL" id="KAF0712864.1"/>
    </source>
</evidence>
<protein>
    <submittedName>
        <fullName evidence="1">Uncharacterized protein</fullName>
    </submittedName>
</protein>
<sequence length="127" mass="14057">MSVTWQPTHEAWVPTTTTTGRRMYPDRWFTPRTNEWLGAAGHVEVDLDAMTIVVASSFLPSTADDCCMLVVVVVTTKSLALVTSTGLSCTCRTVVAGQVARDFAPERTDTCTNHLVKSRHFRVIEQL</sequence>
<proteinExistence type="predicted"/>
<name>A0A6A4ZFR7_APHAT</name>
<dbReference type="EMBL" id="VJMI01017681">
    <property type="protein sequence ID" value="KAF0712864.1"/>
    <property type="molecule type" value="Genomic_DNA"/>
</dbReference>
<accession>A0A6A4ZFR7</accession>
<gene>
    <name evidence="1" type="ORF">AaE_011939</name>
</gene>
<organism evidence="1 2">
    <name type="scientific">Aphanomyces astaci</name>
    <name type="common">Crayfish plague agent</name>
    <dbReference type="NCBI Taxonomy" id="112090"/>
    <lineage>
        <taxon>Eukaryota</taxon>
        <taxon>Sar</taxon>
        <taxon>Stramenopiles</taxon>
        <taxon>Oomycota</taxon>
        <taxon>Saprolegniomycetes</taxon>
        <taxon>Saprolegniales</taxon>
        <taxon>Verrucalvaceae</taxon>
        <taxon>Aphanomyces</taxon>
    </lineage>
</organism>
<dbReference type="Proteomes" id="UP000469452">
    <property type="component" value="Unassembled WGS sequence"/>
</dbReference>
<comment type="caution">
    <text evidence="1">The sequence shown here is derived from an EMBL/GenBank/DDBJ whole genome shotgun (WGS) entry which is preliminary data.</text>
</comment>
<dbReference type="AlphaFoldDB" id="A0A6A4ZFR7"/>